<proteinExistence type="predicted"/>
<sequence length="66" mass="7338">MRALIIAGVIIVVLVLVGWLRFSSPEGDPTIRVDTDRVKQDTSNIVEKAKDAASEVERRADYDPEL</sequence>
<protein>
    <submittedName>
        <fullName evidence="1">Uncharacterized protein</fullName>
    </submittedName>
</protein>
<evidence type="ECO:0000313" key="2">
    <source>
        <dbReference type="Proteomes" id="UP001158067"/>
    </source>
</evidence>
<reference evidence="1 2" key="1">
    <citation type="submission" date="2017-05" db="EMBL/GenBank/DDBJ databases">
        <authorList>
            <person name="Varghese N."/>
            <person name="Submissions S."/>
        </authorList>
    </citation>
    <scope>NUCLEOTIDE SEQUENCE [LARGE SCALE GENOMIC DNA]</scope>
    <source>
        <strain evidence="1 2">DSM 25457</strain>
    </source>
</reference>
<dbReference type="RefSeq" id="WP_283432923.1">
    <property type="nucleotide sequence ID" value="NZ_FXUG01000006.1"/>
</dbReference>
<organism evidence="1 2">
    <name type="scientific">Neorhodopirellula lusitana</name>
    <dbReference type="NCBI Taxonomy" id="445327"/>
    <lineage>
        <taxon>Bacteria</taxon>
        <taxon>Pseudomonadati</taxon>
        <taxon>Planctomycetota</taxon>
        <taxon>Planctomycetia</taxon>
        <taxon>Pirellulales</taxon>
        <taxon>Pirellulaceae</taxon>
        <taxon>Neorhodopirellula</taxon>
    </lineage>
</organism>
<name>A0ABY1Q498_9BACT</name>
<keyword evidence="2" id="KW-1185">Reference proteome</keyword>
<evidence type="ECO:0000313" key="1">
    <source>
        <dbReference type="EMBL" id="SMP59175.1"/>
    </source>
</evidence>
<dbReference type="Proteomes" id="UP001158067">
    <property type="component" value="Unassembled WGS sequence"/>
</dbReference>
<accession>A0ABY1Q498</accession>
<dbReference type="EMBL" id="FXUG01000006">
    <property type="protein sequence ID" value="SMP59175.1"/>
    <property type="molecule type" value="Genomic_DNA"/>
</dbReference>
<comment type="caution">
    <text evidence="1">The sequence shown here is derived from an EMBL/GenBank/DDBJ whole genome shotgun (WGS) entry which is preliminary data.</text>
</comment>
<gene>
    <name evidence="1" type="ORF">SAMN06265222_106178</name>
</gene>